<protein>
    <submittedName>
        <fullName evidence="3">Bifunctional ligase/repressor BirA</fullName>
        <ecNumber evidence="3">6.3.4.15</ecNumber>
    </submittedName>
</protein>
<comment type="caution">
    <text evidence="3">The sequence shown here is derived from an EMBL/GenBank/DDBJ whole genome shotgun (WGS) entry which is preliminary data.</text>
</comment>
<reference evidence="3 4" key="1">
    <citation type="journal article" date="2020" name="Syst. Appl. Microbiol.">
        <title>Alienimonas chondri sp. nov., a novel planctomycete isolated from the biofilm of the red alga Chondrus crispus.</title>
        <authorList>
            <person name="Vitorino I."/>
            <person name="Albuquerque L."/>
            <person name="Wiegand S."/>
            <person name="Kallscheuer N."/>
            <person name="da Costa M.S."/>
            <person name="Lobo-da-Cunha A."/>
            <person name="Jogler C."/>
            <person name="Lage O.M."/>
        </authorList>
    </citation>
    <scope>NUCLEOTIDE SEQUENCE [LARGE SCALE GENOMIC DNA]</scope>
    <source>
        <strain evidence="3 4">LzC2</strain>
    </source>
</reference>
<evidence type="ECO:0000313" key="4">
    <source>
        <dbReference type="Proteomes" id="UP000609651"/>
    </source>
</evidence>
<dbReference type="NCBIfam" id="TIGR00121">
    <property type="entry name" value="birA_ligase"/>
    <property type="match status" value="1"/>
</dbReference>
<dbReference type="InterPro" id="IPR045864">
    <property type="entry name" value="aa-tRNA-synth_II/BPL/LPL"/>
</dbReference>
<dbReference type="PANTHER" id="PTHR12835">
    <property type="entry name" value="BIOTIN PROTEIN LIGASE"/>
    <property type="match status" value="1"/>
</dbReference>
<dbReference type="GO" id="GO:0004077">
    <property type="term" value="F:biotin--[biotin carboxyl-carrier protein] ligase activity"/>
    <property type="evidence" value="ECO:0007669"/>
    <property type="project" value="UniProtKB-EC"/>
</dbReference>
<dbReference type="Proteomes" id="UP000609651">
    <property type="component" value="Unassembled WGS sequence"/>
</dbReference>
<gene>
    <name evidence="3" type="primary">birA</name>
    <name evidence="3" type="ORF">LzC2_19170</name>
</gene>
<organism evidence="3 4">
    <name type="scientific">Alienimonas chondri</name>
    <dbReference type="NCBI Taxonomy" id="2681879"/>
    <lineage>
        <taxon>Bacteria</taxon>
        <taxon>Pseudomonadati</taxon>
        <taxon>Planctomycetota</taxon>
        <taxon>Planctomycetia</taxon>
        <taxon>Planctomycetales</taxon>
        <taxon>Planctomycetaceae</taxon>
        <taxon>Alienimonas</taxon>
    </lineage>
</organism>
<feature type="domain" description="BPL/LPL catalytic" evidence="2">
    <location>
        <begin position="21"/>
        <end position="209"/>
    </location>
</feature>
<dbReference type="InterPro" id="IPR004408">
    <property type="entry name" value="Biotin_CoA_COase_ligase"/>
</dbReference>
<dbReference type="Pfam" id="PF03099">
    <property type="entry name" value="BPL_LplA_LipB"/>
    <property type="match status" value="1"/>
</dbReference>
<name>A0ABX1VCI2_9PLAN</name>
<evidence type="ECO:0000313" key="3">
    <source>
        <dbReference type="EMBL" id="NNJ25842.1"/>
    </source>
</evidence>
<dbReference type="RefSeq" id="WP_171186242.1">
    <property type="nucleotide sequence ID" value="NZ_WTPX01000051.1"/>
</dbReference>
<sequence length="279" mass="28724">MPLSPDAAARLRSETFVRAVEVHGELGSTNDRALELVGGPEGAAIDRPAVILAERQTAGRGRGSNRWAAPPGGLTFTLLLDRPTPRSASESVGEEVNATLLAPLTGLVVAEVAAALTDAEVGVKWPNDVLLRAAPDAPWGKLAGVLCEAAPTGEIAVGIGLNLNSDPAAFPSDLPRPAASLRRDSAAHDPVTVLIDLLVRLETEIEALADGGRLDPTRWASRDVLAGRSVSILGGSPVTGTACGVAPDGALRVFDGQTVREIRSGTVEWSSGQSPPPVA</sequence>
<proteinExistence type="predicted"/>
<evidence type="ECO:0000256" key="1">
    <source>
        <dbReference type="ARBA" id="ARBA00022598"/>
    </source>
</evidence>
<dbReference type="InterPro" id="IPR004143">
    <property type="entry name" value="BPL_LPL_catalytic"/>
</dbReference>
<evidence type="ECO:0000259" key="2">
    <source>
        <dbReference type="PROSITE" id="PS51733"/>
    </source>
</evidence>
<dbReference type="PANTHER" id="PTHR12835:SF5">
    <property type="entry name" value="BIOTIN--PROTEIN LIGASE"/>
    <property type="match status" value="1"/>
</dbReference>
<dbReference type="Gene3D" id="3.30.930.10">
    <property type="entry name" value="Bira Bifunctional Protein, Domain 2"/>
    <property type="match status" value="1"/>
</dbReference>
<accession>A0ABX1VCI2</accession>
<dbReference type="SUPFAM" id="SSF55681">
    <property type="entry name" value="Class II aaRS and biotin synthetases"/>
    <property type="match status" value="1"/>
</dbReference>
<dbReference type="CDD" id="cd16442">
    <property type="entry name" value="BPL"/>
    <property type="match status" value="1"/>
</dbReference>
<dbReference type="EC" id="6.3.4.15" evidence="3"/>
<dbReference type="EMBL" id="WTPX01000051">
    <property type="protein sequence ID" value="NNJ25842.1"/>
    <property type="molecule type" value="Genomic_DNA"/>
</dbReference>
<keyword evidence="4" id="KW-1185">Reference proteome</keyword>
<dbReference type="PROSITE" id="PS51733">
    <property type="entry name" value="BPL_LPL_CATALYTIC"/>
    <property type="match status" value="1"/>
</dbReference>
<keyword evidence="1 3" id="KW-0436">Ligase</keyword>